<evidence type="ECO:0000313" key="9">
    <source>
        <dbReference type="EMBL" id="CAB4218582.1"/>
    </source>
</evidence>
<proteinExistence type="predicted"/>
<gene>
    <name evidence="4" type="ORF">UFOVP1006_2</name>
    <name evidence="5" type="ORF">UFOVP1096_18</name>
    <name evidence="6" type="ORF">UFOVP1157_9</name>
    <name evidence="7" type="ORF">UFOVP1347_59</name>
    <name evidence="8" type="ORF">UFOVP1455_9</name>
    <name evidence="10" type="ORF">UFOVP1543_9</name>
    <name evidence="9" type="ORF">UFOVP1606_33</name>
    <name evidence="1" type="ORF">UFOVP497_26</name>
    <name evidence="2" type="ORF">UFOVP834_2</name>
    <name evidence="3" type="ORF">UFOVP922_9</name>
</gene>
<evidence type="ECO:0000313" key="1">
    <source>
        <dbReference type="EMBL" id="CAB4146490.1"/>
    </source>
</evidence>
<evidence type="ECO:0000313" key="4">
    <source>
        <dbReference type="EMBL" id="CAB4177500.1"/>
    </source>
</evidence>
<reference evidence="5" key="1">
    <citation type="submission" date="2020-05" db="EMBL/GenBank/DDBJ databases">
        <authorList>
            <person name="Chiriac C."/>
            <person name="Salcher M."/>
            <person name="Ghai R."/>
            <person name="Kavagutti S V."/>
        </authorList>
    </citation>
    <scope>NUCLEOTIDE SEQUENCE</scope>
</reference>
<accession>A0A6J5QJB7</accession>
<dbReference type="EMBL" id="LR796470">
    <property type="protein sequence ID" value="CAB4146490.1"/>
    <property type="molecule type" value="Genomic_DNA"/>
</dbReference>
<dbReference type="EMBL" id="LR797060">
    <property type="protein sequence ID" value="CAB4183832.1"/>
    <property type="molecule type" value="Genomic_DNA"/>
</dbReference>
<protein>
    <submittedName>
        <fullName evidence="5">Uncharacterized protein</fullName>
    </submittedName>
</protein>
<dbReference type="EMBL" id="LR796881">
    <property type="protein sequence ID" value="CAB4172352.1"/>
    <property type="molecule type" value="Genomic_DNA"/>
</dbReference>
<evidence type="ECO:0000313" key="7">
    <source>
        <dbReference type="EMBL" id="CAB4200682.1"/>
    </source>
</evidence>
<dbReference type="EMBL" id="LR796763">
    <property type="protein sequence ID" value="CAB4164189.1"/>
    <property type="molecule type" value="Genomic_DNA"/>
</dbReference>
<dbReference type="EMBL" id="LR798397">
    <property type="protein sequence ID" value="CAB5229101.1"/>
    <property type="molecule type" value="Genomic_DNA"/>
</dbReference>
<organism evidence="5">
    <name type="scientific">uncultured Caudovirales phage</name>
    <dbReference type="NCBI Taxonomy" id="2100421"/>
    <lineage>
        <taxon>Viruses</taxon>
        <taxon>Duplodnaviria</taxon>
        <taxon>Heunggongvirae</taxon>
        <taxon>Uroviricota</taxon>
        <taxon>Caudoviricetes</taxon>
        <taxon>Peduoviridae</taxon>
        <taxon>Maltschvirus</taxon>
        <taxon>Maltschvirus maltsch</taxon>
    </lineage>
</organism>
<dbReference type="EMBL" id="LR797463">
    <property type="protein sequence ID" value="CAB4218582.1"/>
    <property type="molecule type" value="Genomic_DNA"/>
</dbReference>
<dbReference type="EMBL" id="LR797405">
    <property type="protein sequence ID" value="CAB4213902.1"/>
    <property type="molecule type" value="Genomic_DNA"/>
</dbReference>
<evidence type="ECO:0000313" key="6">
    <source>
        <dbReference type="EMBL" id="CAB4187289.1"/>
    </source>
</evidence>
<sequence>MAYTVDLAGGQAIATTDTVKQHQLGTIISGTDPIYGEAEFIYLLGVASTVVGSPVTFDALTYQTTLAAVGTNLPRRVAFAMSANVASSYGWYQISGMAIASKSASICCVAGAAVAVKTTGLISKTGSGKEISGALCAATASAATGRTTVLLSIDRPHLQGRIT</sequence>
<name>A0A6J5QJB7_9CAUD</name>
<dbReference type="EMBL" id="LR796953">
    <property type="protein sequence ID" value="CAB4177500.1"/>
    <property type="molecule type" value="Genomic_DNA"/>
</dbReference>
<evidence type="ECO:0000313" key="5">
    <source>
        <dbReference type="EMBL" id="CAB4183832.1"/>
    </source>
</evidence>
<evidence type="ECO:0000313" key="3">
    <source>
        <dbReference type="EMBL" id="CAB4172352.1"/>
    </source>
</evidence>
<evidence type="ECO:0000313" key="2">
    <source>
        <dbReference type="EMBL" id="CAB4164189.1"/>
    </source>
</evidence>
<evidence type="ECO:0000313" key="8">
    <source>
        <dbReference type="EMBL" id="CAB4213902.1"/>
    </source>
</evidence>
<dbReference type="EMBL" id="LR797102">
    <property type="protein sequence ID" value="CAB4187289.1"/>
    <property type="molecule type" value="Genomic_DNA"/>
</dbReference>
<dbReference type="EMBL" id="LR797307">
    <property type="protein sequence ID" value="CAB4200682.1"/>
    <property type="molecule type" value="Genomic_DNA"/>
</dbReference>
<evidence type="ECO:0000313" key="10">
    <source>
        <dbReference type="EMBL" id="CAB5229101.1"/>
    </source>
</evidence>